<dbReference type="GeneID" id="113495061"/>
<feature type="compositionally biased region" description="Polar residues" evidence="2">
    <location>
        <begin position="713"/>
        <end position="730"/>
    </location>
</feature>
<feature type="compositionally biased region" description="Basic and acidic residues" evidence="2">
    <location>
        <begin position="279"/>
        <end position="294"/>
    </location>
</feature>
<feature type="compositionally biased region" description="Basic and acidic residues" evidence="2">
    <location>
        <begin position="736"/>
        <end position="747"/>
    </location>
</feature>
<feature type="compositionally biased region" description="Basic and acidic residues" evidence="2">
    <location>
        <begin position="228"/>
        <end position="242"/>
    </location>
</feature>
<keyword evidence="1" id="KW-0175">Coiled coil</keyword>
<sequence>MEELYADLDNYNEVNCIQELRTENTELKVKLEEHATALEKLQKQILQDYDTLASEFKKLENNYSSLLKTARSEIERKTQRINQLNKEKDLMVVNAVEKGVIIRRHFNKVSQGPNLNKMSAEKPSGNNKLKDNFKAKNVDAKNKNYETQSKDNVPDLRPSNKSDYHKPIENPTYHKEQNDPPLTVASSIRDRRKSTPAVPMPQEKFSSEEEFDQNISAKSNRDIPPSSKFDRRNSNRYDRQSNRSETSSLEDRNSNYRESSRHYLEYSKDTGYKGGRPSRSSDKPHHDKNSYRGRDKSRHRNHYSPERASRGSQRDFKDDFPRHEHDRYRTPESPPRESFNRYHQRSEDRYINSDRHAYDYEKHRSSYEERFAPKHRLSTDYDEPHSKRPRIENFGNPDVHFKGEHHRPPLGQDVVDKQRASAFSPDDYDNRHATCQSPDYEHSDSAVANPKEIMASAATPLDDPRVTSKKYVIKKENGKEVLSTAVGRNVDIKPINKIGWNFEPVDVPIALVRRPSQCSEGLVKDINCLSNESVESGEICFDSDNEKRETNQAKEICHTKSITKNSSKQDPNLDKPIAKYKIPKVGQSNKNTNAKLNVPVIEVGEYGTKNKNNTDKVEIAEISKKATDKMVSKYKNILCNLSNTNKSKEDESQKQVLHNNSLTAKIAIVADDLELSDENSDNVEIHKLVTEKKHIKDQLKMTKTKKDDSKTKISNNINTEQETVANTVSDAVNLPVHEKSKECDSTKKQNGKKKRTKSKDSLSKDLLKTNVVQDCEKKTKSKHEKDCKSKESHNKFSDLFGDTSNSLMTPEDLGLPSYLPICENALDMKLDDIIDSKTHKTSDCPDVISKMNKPTEPVITAKEIIIENKIPDILQKSNSDKEGSEKECPGYSSDMITLDMYKNLNSETDANEPGVVQTVIISKGLQQQYDDGNAAVMEAPVNVAPLYNINRDVTDKNQIQATISFKKQDMKALATSTPHKELTDLKIGTESSIKDFKPDNNIVKSPDSGVQSVNQSQAILDTQDAPDVRIFVKRRRKVVKQTPVT</sequence>
<gene>
    <name evidence="4" type="primary">LOC113495061</name>
</gene>
<feature type="region of interest" description="Disordered" evidence="2">
    <location>
        <begin position="699"/>
        <end position="763"/>
    </location>
</feature>
<name>A0A7E5VME9_TRINI</name>
<evidence type="ECO:0000313" key="4">
    <source>
        <dbReference type="RefSeq" id="XP_026729452.1"/>
    </source>
</evidence>
<feature type="coiled-coil region" evidence="1">
    <location>
        <begin position="17"/>
        <end position="94"/>
    </location>
</feature>
<dbReference type="RefSeq" id="XP_026729452.1">
    <property type="nucleotide sequence ID" value="XM_026873651.1"/>
</dbReference>
<feature type="compositionally biased region" description="Basic and acidic residues" evidence="2">
    <location>
        <begin position="303"/>
        <end position="390"/>
    </location>
</feature>
<keyword evidence="3" id="KW-1185">Reference proteome</keyword>
<feature type="compositionally biased region" description="Basic and acidic residues" evidence="2">
    <location>
        <begin position="699"/>
        <end position="711"/>
    </location>
</feature>
<evidence type="ECO:0000256" key="1">
    <source>
        <dbReference type="SAM" id="Coils"/>
    </source>
</evidence>
<dbReference type="OrthoDB" id="1938039at2759"/>
<proteinExistence type="predicted"/>
<feature type="region of interest" description="Disordered" evidence="2">
    <location>
        <begin position="111"/>
        <end position="390"/>
    </location>
</feature>
<dbReference type="AlphaFoldDB" id="A0A7E5VME9"/>
<evidence type="ECO:0000313" key="3">
    <source>
        <dbReference type="Proteomes" id="UP000322000"/>
    </source>
</evidence>
<protein>
    <submittedName>
        <fullName evidence="4">Uncharacterized protein LOC113495061 isoform X1</fullName>
    </submittedName>
</protein>
<dbReference type="InParanoid" id="A0A7E5VME9"/>
<evidence type="ECO:0000256" key="2">
    <source>
        <dbReference type="SAM" id="MobiDB-lite"/>
    </source>
</evidence>
<feature type="compositionally biased region" description="Basic and acidic residues" evidence="2">
    <location>
        <begin position="128"/>
        <end position="178"/>
    </location>
</feature>
<dbReference type="Proteomes" id="UP000322000">
    <property type="component" value="Chromosome 6"/>
</dbReference>
<accession>A0A7E5VME9</accession>
<organism evidence="3 4">
    <name type="scientific">Trichoplusia ni</name>
    <name type="common">Cabbage looper</name>
    <dbReference type="NCBI Taxonomy" id="7111"/>
    <lineage>
        <taxon>Eukaryota</taxon>
        <taxon>Metazoa</taxon>
        <taxon>Ecdysozoa</taxon>
        <taxon>Arthropoda</taxon>
        <taxon>Hexapoda</taxon>
        <taxon>Insecta</taxon>
        <taxon>Pterygota</taxon>
        <taxon>Neoptera</taxon>
        <taxon>Endopterygota</taxon>
        <taxon>Lepidoptera</taxon>
        <taxon>Glossata</taxon>
        <taxon>Ditrysia</taxon>
        <taxon>Noctuoidea</taxon>
        <taxon>Noctuidae</taxon>
        <taxon>Plusiinae</taxon>
        <taxon>Trichoplusia</taxon>
    </lineage>
</organism>
<dbReference type="KEGG" id="tnl:113495061"/>
<feature type="compositionally biased region" description="Basic and acidic residues" evidence="2">
    <location>
        <begin position="249"/>
        <end position="271"/>
    </location>
</feature>
<reference evidence="4" key="1">
    <citation type="submission" date="2025-08" db="UniProtKB">
        <authorList>
            <consortium name="RefSeq"/>
        </authorList>
    </citation>
    <scope>IDENTIFICATION</scope>
</reference>